<dbReference type="PANTHER" id="PTHR35790:SF4">
    <property type="entry name" value="HTH-TYPE TRANSCRIPTIONAL REGULATOR PCHR"/>
    <property type="match status" value="1"/>
</dbReference>
<name>A0A090YK89_9BACI</name>
<dbReference type="PANTHER" id="PTHR35790">
    <property type="entry name" value="HTH-TYPE TRANSCRIPTIONAL REGULATOR PCHR"/>
    <property type="match status" value="1"/>
</dbReference>
<feature type="domain" description="HTH marR-type" evidence="4">
    <location>
        <begin position="1"/>
        <end position="149"/>
    </location>
</feature>
<keyword evidence="2" id="KW-0238">DNA-binding</keyword>
<dbReference type="EMBL" id="QVOD01000004">
    <property type="protein sequence ID" value="RFT67989.1"/>
    <property type="molecule type" value="Genomic_DNA"/>
</dbReference>
<dbReference type="STRING" id="1405.B7492_04220"/>
<dbReference type="PATRIC" id="fig|1405.8.peg.3360"/>
<keyword evidence="1" id="KW-0805">Transcription regulation</keyword>
<dbReference type="GO" id="GO:0003677">
    <property type="term" value="F:DNA binding"/>
    <property type="evidence" value="ECO:0007669"/>
    <property type="project" value="UniProtKB-KW"/>
</dbReference>
<dbReference type="InterPro" id="IPR000835">
    <property type="entry name" value="HTH_MarR-typ"/>
</dbReference>
<sequence>MGRTVKQIEILSDIRTLFHKKEEHMKENDEKFLRETGVSGMSLSELHVIECIGKNGLMNVTAITTEMGMTKGAISKICTKLFQKQFVEKMKMLDNQKEIFFLLTEKGNEVYIAHEELHKQAEEKWLLLLDKYTKEELAFIQRFVKDVSSHMEK</sequence>
<dbReference type="GO" id="GO:0003700">
    <property type="term" value="F:DNA-binding transcription factor activity"/>
    <property type="evidence" value="ECO:0007669"/>
    <property type="project" value="InterPro"/>
</dbReference>
<dbReference type="InterPro" id="IPR052067">
    <property type="entry name" value="Metal_resp_HTH_trans_reg"/>
</dbReference>
<dbReference type="PROSITE" id="PS50995">
    <property type="entry name" value="HTH_MARR_2"/>
    <property type="match status" value="1"/>
</dbReference>
<dbReference type="EMBL" id="JMQC01000008">
    <property type="protein sequence ID" value="KFM99238.1"/>
    <property type="molecule type" value="Genomic_DNA"/>
</dbReference>
<evidence type="ECO:0000313" key="6">
    <source>
        <dbReference type="EMBL" id="RFT67989.1"/>
    </source>
</evidence>
<dbReference type="InterPro" id="IPR036390">
    <property type="entry name" value="WH_DNA-bd_sf"/>
</dbReference>
<dbReference type="Pfam" id="PF01047">
    <property type="entry name" value="MarR"/>
    <property type="match status" value="1"/>
</dbReference>
<dbReference type="AlphaFoldDB" id="A0A090YK89"/>
<evidence type="ECO:0000256" key="1">
    <source>
        <dbReference type="ARBA" id="ARBA00023015"/>
    </source>
</evidence>
<organism evidence="5 7">
    <name type="scientific">Bacillus clarus</name>
    <dbReference type="NCBI Taxonomy" id="2338372"/>
    <lineage>
        <taxon>Bacteria</taxon>
        <taxon>Bacillati</taxon>
        <taxon>Bacillota</taxon>
        <taxon>Bacilli</taxon>
        <taxon>Bacillales</taxon>
        <taxon>Bacillaceae</taxon>
        <taxon>Bacillus</taxon>
        <taxon>Bacillus cereus group</taxon>
    </lineage>
</organism>
<evidence type="ECO:0000313" key="8">
    <source>
        <dbReference type="Proteomes" id="UP000264294"/>
    </source>
</evidence>
<dbReference type="SMART" id="SM00347">
    <property type="entry name" value="HTH_MARR"/>
    <property type="match status" value="1"/>
</dbReference>
<evidence type="ECO:0000313" key="7">
    <source>
        <dbReference type="Proteomes" id="UP000029389"/>
    </source>
</evidence>
<dbReference type="Proteomes" id="UP000264294">
    <property type="component" value="Unassembled WGS sequence"/>
</dbReference>
<keyword evidence="8" id="KW-1185">Reference proteome</keyword>
<dbReference type="RefSeq" id="WP_042982031.1">
    <property type="nucleotide sequence ID" value="NZ_QVOD01000004.1"/>
</dbReference>
<protein>
    <submittedName>
        <fullName evidence="5">MarR family protein</fullName>
    </submittedName>
    <submittedName>
        <fullName evidence="6">MarR family transcriptional regulator</fullName>
    </submittedName>
</protein>
<dbReference type="InterPro" id="IPR036388">
    <property type="entry name" value="WH-like_DNA-bd_sf"/>
</dbReference>
<evidence type="ECO:0000256" key="2">
    <source>
        <dbReference type="ARBA" id="ARBA00023125"/>
    </source>
</evidence>
<dbReference type="Proteomes" id="UP000029389">
    <property type="component" value="Unassembled WGS sequence"/>
</dbReference>
<evidence type="ECO:0000259" key="4">
    <source>
        <dbReference type="PROSITE" id="PS50995"/>
    </source>
</evidence>
<proteinExistence type="predicted"/>
<accession>A0A090YK89</accession>
<reference evidence="5 7" key="1">
    <citation type="submission" date="2014-04" db="EMBL/GenBank/DDBJ databases">
        <authorList>
            <person name="Bishop-Lilly K.A."/>
            <person name="Broomall S.M."/>
            <person name="Chain P.S."/>
            <person name="Chertkov O."/>
            <person name="Coyne S.R."/>
            <person name="Daligault H.E."/>
            <person name="Davenport K.W."/>
            <person name="Erkkila T."/>
            <person name="Frey K.G."/>
            <person name="Gibbons H.S."/>
            <person name="Gu W."/>
            <person name="Jaissle J."/>
            <person name="Johnson S.L."/>
            <person name="Koroleva G.I."/>
            <person name="Ladner J.T."/>
            <person name="Lo C.-C."/>
            <person name="Minogue T.D."/>
            <person name="Munk C."/>
            <person name="Palacios G.F."/>
            <person name="Redden C.L."/>
            <person name="Rosenzweig C.N."/>
            <person name="Scholz M.B."/>
            <person name="Teshima H."/>
            <person name="Xu Y."/>
        </authorList>
    </citation>
    <scope>NUCLEOTIDE SEQUENCE [LARGE SCALE GENOMIC DNA]</scope>
    <source>
        <strain evidence="5 7">BHP</strain>
    </source>
</reference>
<evidence type="ECO:0000256" key="3">
    <source>
        <dbReference type="ARBA" id="ARBA00023163"/>
    </source>
</evidence>
<keyword evidence="3" id="KW-0804">Transcription</keyword>
<dbReference type="Gene3D" id="1.10.10.10">
    <property type="entry name" value="Winged helix-like DNA-binding domain superfamily/Winged helix DNA-binding domain"/>
    <property type="match status" value="1"/>
</dbReference>
<evidence type="ECO:0000313" key="5">
    <source>
        <dbReference type="EMBL" id="KFM99238.1"/>
    </source>
</evidence>
<reference evidence="6 8" key="2">
    <citation type="submission" date="2018-08" db="EMBL/GenBank/DDBJ databases">
        <title>Bacillus clarus sp. nov. strain PS00077A.</title>
        <authorList>
            <person name="Mendez Acevedo M."/>
            <person name="Carroll L."/>
            <person name="Mukherjee M."/>
            <person name="Wiedmann M."/>
            <person name="Kovac J."/>
        </authorList>
    </citation>
    <scope>NUCLEOTIDE SEQUENCE [LARGE SCALE GENOMIC DNA]</scope>
    <source>
        <strain evidence="6 8">PS00077A</strain>
    </source>
</reference>
<dbReference type="SUPFAM" id="SSF46785">
    <property type="entry name" value="Winged helix' DNA-binding domain"/>
    <property type="match status" value="1"/>
</dbReference>
<gene>
    <name evidence="6" type="ORF">D0U04_05920</name>
    <name evidence="5" type="ORF">DJ93_3276</name>
</gene>
<comment type="caution">
    <text evidence="5">The sequence shown here is derived from an EMBL/GenBank/DDBJ whole genome shotgun (WGS) entry which is preliminary data.</text>
</comment>